<name>A0A4C1W5U4_EUMVA</name>
<organism evidence="2 3">
    <name type="scientific">Eumeta variegata</name>
    <name type="common">Bagworm moth</name>
    <name type="synonym">Eumeta japonica</name>
    <dbReference type="NCBI Taxonomy" id="151549"/>
    <lineage>
        <taxon>Eukaryota</taxon>
        <taxon>Metazoa</taxon>
        <taxon>Ecdysozoa</taxon>
        <taxon>Arthropoda</taxon>
        <taxon>Hexapoda</taxon>
        <taxon>Insecta</taxon>
        <taxon>Pterygota</taxon>
        <taxon>Neoptera</taxon>
        <taxon>Endopterygota</taxon>
        <taxon>Lepidoptera</taxon>
        <taxon>Glossata</taxon>
        <taxon>Ditrysia</taxon>
        <taxon>Tineoidea</taxon>
        <taxon>Psychidae</taxon>
        <taxon>Oiketicinae</taxon>
        <taxon>Eumeta</taxon>
    </lineage>
</organism>
<evidence type="ECO:0000313" key="2">
    <source>
        <dbReference type="EMBL" id="GBP45912.1"/>
    </source>
</evidence>
<keyword evidence="3" id="KW-1185">Reference proteome</keyword>
<evidence type="ECO:0000256" key="1">
    <source>
        <dbReference type="SAM" id="MobiDB-lite"/>
    </source>
</evidence>
<protein>
    <submittedName>
        <fullName evidence="2">Uncharacterized protein</fullName>
    </submittedName>
</protein>
<proteinExistence type="predicted"/>
<dbReference type="Proteomes" id="UP000299102">
    <property type="component" value="Unassembled WGS sequence"/>
</dbReference>
<accession>A0A4C1W5U4</accession>
<feature type="compositionally biased region" description="Basic and acidic residues" evidence="1">
    <location>
        <begin position="70"/>
        <end position="83"/>
    </location>
</feature>
<evidence type="ECO:0000313" key="3">
    <source>
        <dbReference type="Proteomes" id="UP000299102"/>
    </source>
</evidence>
<gene>
    <name evidence="2" type="ORF">EVAR_41213_1</name>
</gene>
<feature type="region of interest" description="Disordered" evidence="1">
    <location>
        <begin position="60"/>
        <end position="88"/>
    </location>
</feature>
<dbReference type="AlphaFoldDB" id="A0A4C1W5U4"/>
<sequence length="105" mass="12197">MRWTHFTIHNLCIGPEGKRNVGRPIRRWADGITHVVGNHWIKSGKDGKLRKKLEEAFRPLPKQRSALQKNKSEWAGSKRHESETPELLLASHAVDREWGRTDRGR</sequence>
<comment type="caution">
    <text evidence="2">The sequence shown here is derived from an EMBL/GenBank/DDBJ whole genome shotgun (WGS) entry which is preliminary data.</text>
</comment>
<reference evidence="2 3" key="1">
    <citation type="journal article" date="2019" name="Commun. Biol.">
        <title>The bagworm genome reveals a unique fibroin gene that provides high tensile strength.</title>
        <authorList>
            <person name="Kono N."/>
            <person name="Nakamura H."/>
            <person name="Ohtoshi R."/>
            <person name="Tomita M."/>
            <person name="Numata K."/>
            <person name="Arakawa K."/>
        </authorList>
    </citation>
    <scope>NUCLEOTIDE SEQUENCE [LARGE SCALE GENOMIC DNA]</scope>
</reference>
<dbReference type="EMBL" id="BGZK01000474">
    <property type="protein sequence ID" value="GBP45912.1"/>
    <property type="molecule type" value="Genomic_DNA"/>
</dbReference>